<protein>
    <submittedName>
        <fullName evidence="9">CSRP2-like protein</fullName>
    </submittedName>
</protein>
<sequence length="148" mass="15589">ACYGNKFGPKGFGLAGGASGVSMDTDKAFEVSRENVSSCREAQAALTLAPNESRGKWGGGDSCPRCNKTVYIAEAAALRVVGKMWHKMCLSCANCNKMLDSLSCSDHEGEVFCKACYGKKFVPKGYGFAGGASGLSMDTGKAFQVTRE</sequence>
<evidence type="ECO:0000259" key="8">
    <source>
        <dbReference type="PROSITE" id="PS50023"/>
    </source>
</evidence>
<keyword evidence="5 7" id="KW-0440">LIM domain</keyword>
<feature type="non-terminal residue" evidence="9">
    <location>
        <position position="148"/>
    </location>
</feature>
<keyword evidence="2 7" id="KW-0479">Metal-binding</keyword>
<dbReference type="PANTHER" id="PTHR24215:SF35">
    <property type="entry name" value="MUSCLE LIM PROTEIN MLP84B"/>
    <property type="match status" value="1"/>
</dbReference>
<dbReference type="Proteomes" id="UP001164746">
    <property type="component" value="Chromosome 6"/>
</dbReference>
<evidence type="ECO:0000256" key="3">
    <source>
        <dbReference type="ARBA" id="ARBA00022737"/>
    </source>
</evidence>
<accession>A0ABY7EJR9</accession>
<feature type="domain" description="LIM zinc-binding" evidence="8">
    <location>
        <begin position="61"/>
        <end position="123"/>
    </location>
</feature>
<evidence type="ECO:0000256" key="5">
    <source>
        <dbReference type="ARBA" id="ARBA00023038"/>
    </source>
</evidence>
<keyword evidence="6" id="KW-0539">Nucleus</keyword>
<name>A0ABY7EJR9_MYAAR</name>
<dbReference type="Pfam" id="PF00412">
    <property type="entry name" value="LIM"/>
    <property type="match status" value="1"/>
</dbReference>
<keyword evidence="3" id="KW-0677">Repeat</keyword>
<evidence type="ECO:0000256" key="7">
    <source>
        <dbReference type="PROSITE-ProRule" id="PRU00125"/>
    </source>
</evidence>
<keyword evidence="10" id="KW-1185">Reference proteome</keyword>
<dbReference type="InterPro" id="IPR001781">
    <property type="entry name" value="Znf_LIM"/>
</dbReference>
<dbReference type="PROSITE" id="PS50023">
    <property type="entry name" value="LIM_DOMAIN_2"/>
    <property type="match status" value="1"/>
</dbReference>
<gene>
    <name evidence="9" type="ORF">MAR_019222</name>
</gene>
<evidence type="ECO:0000256" key="2">
    <source>
        <dbReference type="ARBA" id="ARBA00022723"/>
    </source>
</evidence>
<dbReference type="PROSITE" id="PS00478">
    <property type="entry name" value="LIM_DOMAIN_1"/>
    <property type="match status" value="1"/>
</dbReference>
<evidence type="ECO:0000256" key="6">
    <source>
        <dbReference type="ARBA" id="ARBA00023242"/>
    </source>
</evidence>
<dbReference type="SUPFAM" id="SSF57716">
    <property type="entry name" value="Glucocorticoid receptor-like (DNA-binding domain)"/>
    <property type="match status" value="2"/>
</dbReference>
<evidence type="ECO:0000313" key="10">
    <source>
        <dbReference type="Proteomes" id="UP001164746"/>
    </source>
</evidence>
<dbReference type="PANTHER" id="PTHR24215">
    <property type="entry name" value="RHO-GTPASE-ACTIVATING PROTEIN LRG1"/>
    <property type="match status" value="1"/>
</dbReference>
<evidence type="ECO:0000313" key="9">
    <source>
        <dbReference type="EMBL" id="WAR09264.1"/>
    </source>
</evidence>
<dbReference type="CDD" id="cd09326">
    <property type="entry name" value="LIM_CRP_like"/>
    <property type="match status" value="1"/>
</dbReference>
<organism evidence="9 10">
    <name type="scientific">Mya arenaria</name>
    <name type="common">Soft-shell clam</name>
    <dbReference type="NCBI Taxonomy" id="6604"/>
    <lineage>
        <taxon>Eukaryota</taxon>
        <taxon>Metazoa</taxon>
        <taxon>Spiralia</taxon>
        <taxon>Lophotrochozoa</taxon>
        <taxon>Mollusca</taxon>
        <taxon>Bivalvia</taxon>
        <taxon>Autobranchia</taxon>
        <taxon>Heteroconchia</taxon>
        <taxon>Euheterodonta</taxon>
        <taxon>Imparidentia</taxon>
        <taxon>Neoheterodontei</taxon>
        <taxon>Myida</taxon>
        <taxon>Myoidea</taxon>
        <taxon>Myidae</taxon>
        <taxon>Mya</taxon>
    </lineage>
</organism>
<keyword evidence="4 7" id="KW-0862">Zinc</keyword>
<dbReference type="EMBL" id="CP111017">
    <property type="protein sequence ID" value="WAR09264.1"/>
    <property type="molecule type" value="Genomic_DNA"/>
</dbReference>
<comment type="subcellular location">
    <subcellularLocation>
        <location evidence="1">Nucleus</location>
    </subcellularLocation>
</comment>
<evidence type="ECO:0000256" key="4">
    <source>
        <dbReference type="ARBA" id="ARBA00022833"/>
    </source>
</evidence>
<dbReference type="Gene3D" id="2.10.110.10">
    <property type="entry name" value="Cysteine Rich Protein"/>
    <property type="match status" value="1"/>
</dbReference>
<evidence type="ECO:0000256" key="1">
    <source>
        <dbReference type="ARBA" id="ARBA00004123"/>
    </source>
</evidence>
<proteinExistence type="predicted"/>
<dbReference type="SMART" id="SM00132">
    <property type="entry name" value="LIM"/>
    <property type="match status" value="1"/>
</dbReference>
<reference evidence="9" key="1">
    <citation type="submission" date="2022-11" db="EMBL/GenBank/DDBJ databases">
        <title>Centuries of genome instability and evolution in soft-shell clam transmissible cancer (bioRxiv).</title>
        <authorList>
            <person name="Hart S.F.M."/>
            <person name="Yonemitsu M.A."/>
            <person name="Giersch R.M."/>
            <person name="Beal B.F."/>
            <person name="Arriagada G."/>
            <person name="Davis B.W."/>
            <person name="Ostrander E.A."/>
            <person name="Goff S.P."/>
            <person name="Metzger M.J."/>
        </authorList>
    </citation>
    <scope>NUCLEOTIDE SEQUENCE</scope>
    <source>
        <strain evidence="9">MELC-2E11</strain>
        <tissue evidence="9">Siphon/mantle</tissue>
    </source>
</reference>